<evidence type="ECO:0000313" key="4">
    <source>
        <dbReference type="EMBL" id="MDE8650122.1"/>
    </source>
</evidence>
<keyword evidence="2" id="KW-1133">Transmembrane helix</keyword>
<dbReference type="SMART" id="SM00894">
    <property type="entry name" value="Excalibur"/>
    <property type="match status" value="1"/>
</dbReference>
<keyword evidence="5" id="KW-1185">Reference proteome</keyword>
<gene>
    <name evidence="4" type="ORF">PYV00_00140</name>
</gene>
<protein>
    <submittedName>
        <fullName evidence="4">Excalibur calcium-binding domain-containing protein</fullName>
    </submittedName>
</protein>
<accession>A0ABT5WJ98</accession>
<feature type="region of interest" description="Disordered" evidence="1">
    <location>
        <begin position="101"/>
        <end position="123"/>
    </location>
</feature>
<dbReference type="Pfam" id="PF05901">
    <property type="entry name" value="Excalibur"/>
    <property type="match status" value="1"/>
</dbReference>
<comment type="caution">
    <text evidence="4">The sequence shown here is derived from an EMBL/GenBank/DDBJ whole genome shotgun (WGS) entry which is preliminary data.</text>
</comment>
<dbReference type="RefSeq" id="WP_275226210.1">
    <property type="nucleotide sequence ID" value="NZ_JARESE010000001.1"/>
</dbReference>
<proteinExistence type="predicted"/>
<evidence type="ECO:0000313" key="5">
    <source>
        <dbReference type="Proteomes" id="UP001216253"/>
    </source>
</evidence>
<sequence>MGYHQPSGRGRRRDFASVRQRDRSDATATGSSLVGPVIGVALAGSVLGIILADGNLNGIVESARPAAASLGVMRAREPQAGDHWPGCDDARAAGTAPIYRGEPGYSPGMDGDDDGVACEPHRN</sequence>
<dbReference type="InterPro" id="IPR008613">
    <property type="entry name" value="Excalibur_Ca-bd_domain"/>
</dbReference>
<name>A0ABT5WJ98_9SPHN</name>
<evidence type="ECO:0000259" key="3">
    <source>
        <dbReference type="SMART" id="SM00894"/>
    </source>
</evidence>
<feature type="region of interest" description="Disordered" evidence="1">
    <location>
        <begin position="1"/>
        <end position="31"/>
    </location>
</feature>
<organism evidence="4 5">
    <name type="scientific">Novosphingobium album</name>
    <name type="common">ex Liu et al. 2023</name>
    <dbReference type="NCBI Taxonomy" id="3031130"/>
    <lineage>
        <taxon>Bacteria</taxon>
        <taxon>Pseudomonadati</taxon>
        <taxon>Pseudomonadota</taxon>
        <taxon>Alphaproteobacteria</taxon>
        <taxon>Sphingomonadales</taxon>
        <taxon>Sphingomonadaceae</taxon>
        <taxon>Novosphingobium</taxon>
    </lineage>
</organism>
<reference evidence="4 5" key="1">
    <citation type="submission" date="2023-03" db="EMBL/GenBank/DDBJ databases">
        <title>NovoSphingobium album sp. nov. isolated from polycyclic aromatic hydrocarbons- and heavy-metal polluted soil.</title>
        <authorList>
            <person name="Liu Z."/>
            <person name="Wang K."/>
        </authorList>
    </citation>
    <scope>NUCLEOTIDE SEQUENCE [LARGE SCALE GENOMIC DNA]</scope>
    <source>
        <strain evidence="4 5">H3SJ31-1</strain>
    </source>
</reference>
<evidence type="ECO:0000256" key="2">
    <source>
        <dbReference type="SAM" id="Phobius"/>
    </source>
</evidence>
<feature type="compositionally biased region" description="Basic and acidic residues" evidence="1">
    <location>
        <begin position="13"/>
        <end position="25"/>
    </location>
</feature>
<dbReference type="Proteomes" id="UP001216253">
    <property type="component" value="Unassembled WGS sequence"/>
</dbReference>
<dbReference type="EMBL" id="JARESE010000001">
    <property type="protein sequence ID" value="MDE8650122.1"/>
    <property type="molecule type" value="Genomic_DNA"/>
</dbReference>
<feature type="transmembrane region" description="Helical" evidence="2">
    <location>
        <begin position="33"/>
        <end position="52"/>
    </location>
</feature>
<feature type="domain" description="Excalibur calcium-binding" evidence="3">
    <location>
        <begin position="83"/>
        <end position="119"/>
    </location>
</feature>
<keyword evidence="2" id="KW-0812">Transmembrane</keyword>
<keyword evidence="2" id="KW-0472">Membrane</keyword>
<evidence type="ECO:0000256" key="1">
    <source>
        <dbReference type="SAM" id="MobiDB-lite"/>
    </source>
</evidence>